<accession>A0A0E9XVW0</accession>
<dbReference type="AlphaFoldDB" id="A0A0E9XVW0"/>
<protein>
    <submittedName>
        <fullName evidence="1">Uncharacterized protein</fullName>
    </submittedName>
</protein>
<evidence type="ECO:0000313" key="1">
    <source>
        <dbReference type="EMBL" id="JAI06785.1"/>
    </source>
</evidence>
<reference evidence="1" key="2">
    <citation type="journal article" date="2015" name="Fish Shellfish Immunol.">
        <title>Early steps in the European eel (Anguilla anguilla)-Vibrio vulnificus interaction in the gills: Role of the RtxA13 toxin.</title>
        <authorList>
            <person name="Callol A."/>
            <person name="Pajuelo D."/>
            <person name="Ebbesson L."/>
            <person name="Teles M."/>
            <person name="MacKenzie S."/>
            <person name="Amaro C."/>
        </authorList>
    </citation>
    <scope>NUCLEOTIDE SEQUENCE</scope>
</reference>
<proteinExistence type="predicted"/>
<reference evidence="1" key="1">
    <citation type="submission" date="2014-11" db="EMBL/GenBank/DDBJ databases">
        <authorList>
            <person name="Amaro Gonzalez C."/>
        </authorList>
    </citation>
    <scope>NUCLEOTIDE SEQUENCE</scope>
</reference>
<dbReference type="EMBL" id="GBXM01001793">
    <property type="protein sequence ID" value="JAI06785.1"/>
    <property type="molecule type" value="Transcribed_RNA"/>
</dbReference>
<organism evidence="1">
    <name type="scientific">Anguilla anguilla</name>
    <name type="common">European freshwater eel</name>
    <name type="synonym">Muraena anguilla</name>
    <dbReference type="NCBI Taxonomy" id="7936"/>
    <lineage>
        <taxon>Eukaryota</taxon>
        <taxon>Metazoa</taxon>
        <taxon>Chordata</taxon>
        <taxon>Craniata</taxon>
        <taxon>Vertebrata</taxon>
        <taxon>Euteleostomi</taxon>
        <taxon>Actinopterygii</taxon>
        <taxon>Neopterygii</taxon>
        <taxon>Teleostei</taxon>
        <taxon>Anguilliformes</taxon>
        <taxon>Anguillidae</taxon>
        <taxon>Anguilla</taxon>
    </lineage>
</organism>
<sequence length="46" mass="5530">MSKLQWCRGMVLVFHYQDQRFKPCFPLFSLRSFCPLCCVSAQKNER</sequence>
<name>A0A0E9XVW0_ANGAN</name>